<evidence type="ECO:0000259" key="7">
    <source>
        <dbReference type="PROSITE" id="PS51180"/>
    </source>
</evidence>
<dbReference type="EMBL" id="BAABUK010000024">
    <property type="protein sequence ID" value="GAA5815076.1"/>
    <property type="molecule type" value="Genomic_DNA"/>
</dbReference>
<protein>
    <recommendedName>
        <fullName evidence="5">BRO domain-containing protein 1</fullName>
    </recommendedName>
</protein>
<feature type="region of interest" description="Disordered" evidence="6">
    <location>
        <begin position="758"/>
        <end position="777"/>
    </location>
</feature>
<gene>
    <name evidence="8" type="ORF">MFLAVUS_008582</name>
</gene>
<name>A0ABP9Z7H3_9FUNG</name>
<evidence type="ECO:0000256" key="2">
    <source>
        <dbReference type="ARBA" id="ARBA00004496"/>
    </source>
</evidence>
<feature type="region of interest" description="Disordered" evidence="6">
    <location>
        <begin position="817"/>
        <end position="856"/>
    </location>
</feature>
<evidence type="ECO:0000256" key="4">
    <source>
        <dbReference type="ARBA" id="ARBA00022753"/>
    </source>
</evidence>
<dbReference type="PANTHER" id="PTHR23030:SF30">
    <property type="entry name" value="TYROSINE-PROTEIN PHOSPHATASE NON-RECEPTOR TYPE 23"/>
    <property type="match status" value="1"/>
</dbReference>
<dbReference type="Gene3D" id="1.25.40.280">
    <property type="entry name" value="alix/aip1 like domains"/>
    <property type="match status" value="1"/>
</dbReference>
<feature type="compositionally biased region" description="Low complexity" evidence="6">
    <location>
        <begin position="836"/>
        <end position="846"/>
    </location>
</feature>
<accession>A0ABP9Z7H3</accession>
<dbReference type="InterPro" id="IPR004328">
    <property type="entry name" value="BRO1_dom"/>
</dbReference>
<dbReference type="Gene3D" id="1.20.120.560">
    <property type="entry name" value="alix/aip1 in complex with the ypdl late domain"/>
    <property type="match status" value="1"/>
</dbReference>
<feature type="region of interest" description="Disordered" evidence="6">
    <location>
        <begin position="871"/>
        <end position="1042"/>
    </location>
</feature>
<evidence type="ECO:0000313" key="9">
    <source>
        <dbReference type="Proteomes" id="UP001473302"/>
    </source>
</evidence>
<evidence type="ECO:0000256" key="3">
    <source>
        <dbReference type="ARBA" id="ARBA00022490"/>
    </source>
</evidence>
<dbReference type="Proteomes" id="UP001473302">
    <property type="component" value="Unassembled WGS sequence"/>
</dbReference>
<dbReference type="Pfam" id="PF03097">
    <property type="entry name" value="BRO1"/>
    <property type="match status" value="1"/>
</dbReference>
<dbReference type="SMART" id="SM01041">
    <property type="entry name" value="BRO1"/>
    <property type="match status" value="1"/>
</dbReference>
<keyword evidence="3" id="KW-0963">Cytoplasm</keyword>
<feature type="compositionally biased region" description="Low complexity" evidence="6">
    <location>
        <begin position="900"/>
        <end position="1013"/>
    </location>
</feature>
<dbReference type="Pfam" id="PF13949">
    <property type="entry name" value="ALIX_LYPXL_bnd"/>
    <property type="match status" value="1"/>
</dbReference>
<comment type="caution">
    <text evidence="8">The sequence shown here is derived from an EMBL/GenBank/DDBJ whole genome shotgun (WGS) entry which is preliminary data.</text>
</comment>
<proteinExistence type="predicted"/>
<evidence type="ECO:0000256" key="6">
    <source>
        <dbReference type="SAM" id="MobiDB-lite"/>
    </source>
</evidence>
<evidence type="ECO:0000313" key="8">
    <source>
        <dbReference type="EMBL" id="GAA5815076.1"/>
    </source>
</evidence>
<dbReference type="Gene3D" id="1.20.140.50">
    <property type="entry name" value="alix/aip1 like domains"/>
    <property type="match status" value="1"/>
</dbReference>
<evidence type="ECO:0000256" key="1">
    <source>
        <dbReference type="ARBA" id="ARBA00004177"/>
    </source>
</evidence>
<keyword evidence="4" id="KW-0967">Endosome</keyword>
<reference evidence="8 9" key="1">
    <citation type="submission" date="2024-04" db="EMBL/GenBank/DDBJ databases">
        <title>genome sequences of Mucor flavus KT1a and Helicostylum pulchrum KT1b strains isolated from the surface of a dry-aged beef.</title>
        <authorList>
            <person name="Toyotome T."/>
            <person name="Hosono M."/>
            <person name="Torimaru M."/>
            <person name="Fukuda K."/>
            <person name="Mikami N."/>
        </authorList>
    </citation>
    <scope>NUCLEOTIDE SEQUENCE [LARGE SCALE GENOMIC DNA]</scope>
    <source>
        <strain evidence="8 9">KT1a</strain>
    </source>
</reference>
<dbReference type="PROSITE" id="PS51180">
    <property type="entry name" value="BRO1"/>
    <property type="match status" value="1"/>
</dbReference>
<organism evidence="8 9">
    <name type="scientific">Mucor flavus</name>
    <dbReference type="NCBI Taxonomy" id="439312"/>
    <lineage>
        <taxon>Eukaryota</taxon>
        <taxon>Fungi</taxon>
        <taxon>Fungi incertae sedis</taxon>
        <taxon>Mucoromycota</taxon>
        <taxon>Mucoromycotina</taxon>
        <taxon>Mucoromycetes</taxon>
        <taxon>Mucorales</taxon>
        <taxon>Mucorineae</taxon>
        <taxon>Mucoraceae</taxon>
        <taxon>Mucor</taxon>
    </lineage>
</organism>
<comment type="subcellular location">
    <subcellularLocation>
        <location evidence="2">Cytoplasm</location>
    </subcellularLocation>
    <subcellularLocation>
        <location evidence="1">Endosome</location>
    </subcellularLocation>
</comment>
<keyword evidence="9" id="KW-1185">Reference proteome</keyword>
<dbReference type="InterPro" id="IPR038499">
    <property type="entry name" value="BRO1_sf"/>
</dbReference>
<sequence length="1042" mass="117556">MATPQIPFISAPFKKTDDVDWIHPLKKYIARFYQDDPEKYKEETQSFNRLRQDIRGAGKDITGRDLLYRYFGQLELLDLRFPVDEKHVKVLFNWYDAFNNRAISQYSLAFEKASVIFNEAATLSSIASSQNRAETEGRKKAFHYFQASAGMFQYINDNFLHAPSEDLSRETVNVLSELMLVQAQECFLESSIREKTKDGLIAKLASHAAWVYGNLIDSLGDAVTRGVGVDKSWILVCQIKQKFYAAIAQEHKAAACELEAKYGECVSRYGAAESAAKEAVKLASGLTHALLSSNHANGTVPTESGHSIQELCKNLAATCSEKFTAATRDNDMIYHETVPQESILTPIDRLKAVKSIPIVELYGPDEMKKVIGVDLFSKLIPISVHESASLYSEEKAKLLRLENERCDIAKAELNASLDYMKLPSSLSKFKNQKQASASLDSYASPPSDVKSWADQVAAEERRSTSIADLLNSLTSLRARARQGLDEASLNLDKEMRDCEQGRVKYGDQWTQPPSGPLTSEFRHDINNHRHTLDGASQSDNQLLSRYESVRRNIDILKNGGQSHELEKAYAECISVLADSKTQAGINSLLDIDTEKKDDNLQDKVQRVESILEKLRKIESDRDDTFRDLKDKTMLDDISQLLILNKKANVEQQIFASELEKFRPHQQRISATIQHQQQAIQDLTAAFKALMEGDEAQTLQSQHDKADRLVRNLTSDFNEAKTIYFEIREGLNRGIQFYSGIQDTVDALNRNISRFVTERSNERSRLMDEIESQKSTREQELLRETLNKYTSAPPLPSTQSSSSSVPQLTNLTRQLSMTEPSAPYNGGYTPAPPPKPQAFQQQHQQQQPPSPYGIYGASTAAAPAATLNYGTSTVPTPNYQQPYTPQPFAPTSGTAPPPPQQHSSSPYNTSQQQFQPTQPLQQQYTRPAYSNQPNYQSQYQQPPQGYYGHMAQPQQNQPQYRPQPPMQGGMMPPQGYQQPPYQQQQQWQAQQPQQQQPQQQQPQQQQPQQQQPQQQQPPPQQQWQQPYQPQRPPPSNGGGNLLD</sequence>
<dbReference type="PANTHER" id="PTHR23030">
    <property type="entry name" value="PCD6 INTERACTING PROTEIN-RELATED"/>
    <property type="match status" value="1"/>
</dbReference>
<dbReference type="InterPro" id="IPR025304">
    <property type="entry name" value="ALIX_V_dom"/>
</dbReference>
<evidence type="ECO:0000256" key="5">
    <source>
        <dbReference type="ARBA" id="ARBA00041284"/>
    </source>
</evidence>
<feature type="domain" description="BRO1" evidence="7">
    <location>
        <begin position="7"/>
        <end position="413"/>
    </location>
</feature>